<evidence type="ECO:0000259" key="14">
    <source>
        <dbReference type="PROSITE" id="PS50162"/>
    </source>
</evidence>
<keyword evidence="16" id="KW-1185">Reference proteome</keyword>
<dbReference type="SMART" id="SM00382">
    <property type="entry name" value="AAA"/>
    <property type="match status" value="1"/>
</dbReference>
<proteinExistence type="inferred from homology"/>
<keyword evidence="10 11" id="KW-0234">DNA repair</keyword>
<dbReference type="PANTHER" id="PTHR32472:SF10">
    <property type="entry name" value="DNA REPAIR PROTEIN RADA-LIKE PROTEIN"/>
    <property type="match status" value="1"/>
</dbReference>
<dbReference type="AlphaFoldDB" id="A0A4R5UCM6"/>
<keyword evidence="6 13" id="KW-0862">Zinc</keyword>
<dbReference type="InterPro" id="IPR041166">
    <property type="entry name" value="Rubredoxin_2"/>
</dbReference>
<dbReference type="Pfam" id="PF06745">
    <property type="entry name" value="ATPase"/>
    <property type="match status" value="1"/>
</dbReference>
<keyword evidence="3 11" id="KW-0227">DNA damage</keyword>
<feature type="domain" description="RecA family profile 1" evidence="14">
    <location>
        <begin position="77"/>
        <end position="225"/>
    </location>
</feature>
<dbReference type="InterPro" id="IPR020588">
    <property type="entry name" value="RecA_ATP-bd"/>
</dbReference>
<dbReference type="Pfam" id="PF13541">
    <property type="entry name" value="ChlI"/>
    <property type="match status" value="1"/>
</dbReference>
<dbReference type="PANTHER" id="PTHR32472">
    <property type="entry name" value="DNA REPAIR PROTEIN RADA"/>
    <property type="match status" value="1"/>
</dbReference>
<keyword evidence="8 11" id="KW-0346">Stress response</keyword>
<keyword evidence="9 11" id="KW-0238">DNA-binding</keyword>
<sequence>MAKPAAKAKTAFVCNECGADYSKWQGQCSACGAWDTIAEIVLESAAAAKSPASRRSGWAGKVDAPQVMALKDVQQGEDVRVSTGIGEFDRVLGGGLVEGAVVLVGGDPGIGKSTLLLQALAQMAGTLPGLYVTGEESLAQVAGRAVRLGLSLDGLHALAETGIERILEHASKLKPRLIIADSIQTLWTESLTAAPGSVSQVRESAARLVRYAKETGTAVFLVGHVTKEGGIAGPRVLEHMVDAVLYFEGDSGSRFRVMRAFKNRFGAVNELGVFAMGEKGLKEVANPSAIFLSGASAQQPGSCIMVTREGTRPLLVEVQALVDGSPLSNPRRVAVGMEGNRLAMLLAVLHRHGGIVTGDQDVFVNVVGGIRVQETAVDLPVLLAVLSSLRDAPLPEKTIAFGEVGLSGEIRPVPNGEERLREAATHGFRRAIVPKANAPKAGAYKGMEVIAVERLAEALEHL</sequence>
<organism evidence="15 16">
    <name type="scientific">Luteimonas terrae</name>
    <dbReference type="NCBI Taxonomy" id="1530191"/>
    <lineage>
        <taxon>Bacteria</taxon>
        <taxon>Pseudomonadati</taxon>
        <taxon>Pseudomonadota</taxon>
        <taxon>Gammaproteobacteria</taxon>
        <taxon>Lysobacterales</taxon>
        <taxon>Lysobacteraceae</taxon>
        <taxon>Luteimonas</taxon>
    </lineage>
</organism>
<keyword evidence="1 11" id="KW-0479">Metal-binding</keyword>
<dbReference type="PRINTS" id="PR01874">
    <property type="entry name" value="DNAREPAIRADA"/>
</dbReference>
<keyword evidence="7 11" id="KW-0067">ATP-binding</keyword>
<dbReference type="GO" id="GO:0016787">
    <property type="term" value="F:hydrolase activity"/>
    <property type="evidence" value="ECO:0007669"/>
    <property type="project" value="UniProtKB-KW"/>
</dbReference>
<evidence type="ECO:0000256" key="2">
    <source>
        <dbReference type="ARBA" id="ARBA00022741"/>
    </source>
</evidence>
<evidence type="ECO:0000256" key="3">
    <source>
        <dbReference type="ARBA" id="ARBA00022763"/>
    </source>
</evidence>
<evidence type="ECO:0000256" key="8">
    <source>
        <dbReference type="ARBA" id="ARBA00023016"/>
    </source>
</evidence>
<feature type="region of interest" description="Lon-protease-like" evidence="11">
    <location>
        <begin position="361"/>
        <end position="462"/>
    </location>
</feature>
<feature type="binding site" evidence="11">
    <location>
        <begin position="106"/>
        <end position="113"/>
    </location>
    <ligand>
        <name>ATP</name>
        <dbReference type="ChEBI" id="CHEBI:30616"/>
    </ligand>
</feature>
<name>A0A4R5UCM6_9GAMM</name>
<dbReference type="Proteomes" id="UP000295543">
    <property type="component" value="Unassembled WGS sequence"/>
</dbReference>
<dbReference type="PROSITE" id="PS50162">
    <property type="entry name" value="RECA_2"/>
    <property type="match status" value="1"/>
</dbReference>
<dbReference type="FunFam" id="3.40.50.300:FF:000050">
    <property type="entry name" value="DNA repair protein RadA"/>
    <property type="match status" value="1"/>
</dbReference>
<dbReference type="GO" id="GO:0000725">
    <property type="term" value="P:recombinational repair"/>
    <property type="evidence" value="ECO:0007669"/>
    <property type="project" value="UniProtKB-UniRule"/>
</dbReference>
<comment type="caution">
    <text evidence="15">The sequence shown here is derived from an EMBL/GenBank/DDBJ whole genome shotgun (WGS) entry which is preliminary data.</text>
</comment>
<gene>
    <name evidence="11 15" type="primary">radA</name>
    <name evidence="15" type="ORF">E2F49_01610</name>
</gene>
<comment type="similarity">
    <text evidence="11 13">Belongs to the RecA family. RadA subfamily.</text>
</comment>
<dbReference type="HAMAP" id="MF_01498">
    <property type="entry name" value="RadA_bact"/>
    <property type="match status" value="1"/>
</dbReference>
<evidence type="ECO:0000313" key="15">
    <source>
        <dbReference type="EMBL" id="TDK32790.1"/>
    </source>
</evidence>
<dbReference type="NCBIfam" id="TIGR00416">
    <property type="entry name" value="sms"/>
    <property type="match status" value="1"/>
</dbReference>
<evidence type="ECO:0000256" key="9">
    <source>
        <dbReference type="ARBA" id="ARBA00023125"/>
    </source>
</evidence>
<dbReference type="Pfam" id="PF18073">
    <property type="entry name" value="Zn_ribbon_LapB"/>
    <property type="match status" value="1"/>
</dbReference>
<protein>
    <recommendedName>
        <fullName evidence="11 12">DNA repair protein RadA</fullName>
    </recommendedName>
</protein>
<dbReference type="GO" id="GO:0005829">
    <property type="term" value="C:cytosol"/>
    <property type="evidence" value="ECO:0007669"/>
    <property type="project" value="TreeGrafter"/>
</dbReference>
<evidence type="ECO:0000256" key="10">
    <source>
        <dbReference type="ARBA" id="ARBA00023204"/>
    </source>
</evidence>
<evidence type="ECO:0000256" key="7">
    <source>
        <dbReference type="ARBA" id="ARBA00022840"/>
    </source>
</evidence>
<dbReference type="InterPro" id="IPR027417">
    <property type="entry name" value="P-loop_NTPase"/>
</dbReference>
<dbReference type="SUPFAM" id="SSF54211">
    <property type="entry name" value="Ribosomal protein S5 domain 2-like"/>
    <property type="match status" value="1"/>
</dbReference>
<dbReference type="Gene3D" id="3.40.50.300">
    <property type="entry name" value="P-loop containing nucleotide triphosphate hydrolases"/>
    <property type="match status" value="1"/>
</dbReference>
<evidence type="ECO:0000256" key="5">
    <source>
        <dbReference type="ARBA" id="ARBA00022801"/>
    </source>
</evidence>
<keyword evidence="5" id="KW-0378">Hydrolase</keyword>
<dbReference type="InterPro" id="IPR003593">
    <property type="entry name" value="AAA+_ATPase"/>
</dbReference>
<dbReference type="SUPFAM" id="SSF52540">
    <property type="entry name" value="P-loop containing nucleoside triphosphate hydrolases"/>
    <property type="match status" value="1"/>
</dbReference>
<keyword evidence="2 11" id="KW-0547">Nucleotide-binding</keyword>
<dbReference type="CDD" id="cd01121">
    <property type="entry name" value="RadA_SMS_N"/>
    <property type="match status" value="1"/>
</dbReference>
<comment type="function">
    <text evidence="11">Plays a role in repairing double-strand DNA breaks, probably involving stabilizing or processing branched DNA or blocked replication forks.</text>
</comment>
<dbReference type="RefSeq" id="WP_133392335.1">
    <property type="nucleotide sequence ID" value="NZ_SMTG01000002.1"/>
</dbReference>
<evidence type="ECO:0000256" key="1">
    <source>
        <dbReference type="ARBA" id="ARBA00022723"/>
    </source>
</evidence>
<evidence type="ECO:0000256" key="6">
    <source>
        <dbReference type="ARBA" id="ARBA00022833"/>
    </source>
</evidence>
<keyword evidence="4 13" id="KW-0863">Zinc-finger</keyword>
<dbReference type="Gene3D" id="3.30.230.10">
    <property type="match status" value="1"/>
</dbReference>
<accession>A0A4R5UCM6</accession>
<dbReference type="GO" id="GO:0140664">
    <property type="term" value="F:ATP-dependent DNA damage sensor activity"/>
    <property type="evidence" value="ECO:0007669"/>
    <property type="project" value="InterPro"/>
</dbReference>
<dbReference type="InterPro" id="IPR014774">
    <property type="entry name" value="KaiC-like_dom"/>
</dbReference>
<dbReference type="InterPro" id="IPR004504">
    <property type="entry name" value="DNA_repair_RadA"/>
</dbReference>
<dbReference type="EMBL" id="SMTG01000002">
    <property type="protein sequence ID" value="TDK32790.1"/>
    <property type="molecule type" value="Genomic_DNA"/>
</dbReference>
<reference evidence="15 16" key="1">
    <citation type="submission" date="2019-03" db="EMBL/GenBank/DDBJ databases">
        <title>Luteimonas zhaokaii sp.nov., isolated from the rectal contents of Plateau pika in Yushu, Qinghai Province, China.</title>
        <authorList>
            <person name="Zhang G."/>
        </authorList>
    </citation>
    <scope>NUCLEOTIDE SEQUENCE [LARGE SCALE GENOMIC DNA]</scope>
    <source>
        <strain evidence="15 16">THG-MD21</strain>
    </source>
</reference>
<dbReference type="InterPro" id="IPR014721">
    <property type="entry name" value="Ribsml_uS5_D2-typ_fold_subgr"/>
</dbReference>
<dbReference type="GO" id="GO:0003684">
    <property type="term" value="F:damaged DNA binding"/>
    <property type="evidence" value="ECO:0007669"/>
    <property type="project" value="InterPro"/>
</dbReference>
<dbReference type="OrthoDB" id="9803906at2"/>
<evidence type="ECO:0000256" key="13">
    <source>
        <dbReference type="RuleBase" id="RU003555"/>
    </source>
</evidence>
<dbReference type="GO" id="GO:0008270">
    <property type="term" value="F:zinc ion binding"/>
    <property type="evidence" value="ECO:0007669"/>
    <property type="project" value="UniProtKB-KW"/>
</dbReference>
<dbReference type="GO" id="GO:0005524">
    <property type="term" value="F:ATP binding"/>
    <property type="evidence" value="ECO:0007669"/>
    <property type="project" value="UniProtKB-UniRule"/>
</dbReference>
<dbReference type="InterPro" id="IPR020568">
    <property type="entry name" value="Ribosomal_Su5_D2-typ_SF"/>
</dbReference>
<evidence type="ECO:0000256" key="12">
    <source>
        <dbReference type="NCBIfam" id="TIGR00416"/>
    </source>
</evidence>
<feature type="short sequence motif" description="RadA KNRFG motif" evidence="11">
    <location>
        <begin position="262"/>
        <end position="266"/>
    </location>
</feature>
<comment type="domain">
    <text evidence="11">The middle region has homology to RecA with ATPase motifs including the RadA KNRFG motif, while the C-terminus is homologous to Lon protease.</text>
</comment>
<dbReference type="FunFam" id="3.30.230.10:FF:000011">
    <property type="entry name" value="DNA repair protein RadA"/>
    <property type="match status" value="1"/>
</dbReference>
<evidence type="ECO:0000313" key="16">
    <source>
        <dbReference type="Proteomes" id="UP000295543"/>
    </source>
</evidence>
<evidence type="ECO:0000256" key="4">
    <source>
        <dbReference type="ARBA" id="ARBA00022771"/>
    </source>
</evidence>
<evidence type="ECO:0000256" key="11">
    <source>
        <dbReference type="HAMAP-Rule" id="MF_01498"/>
    </source>
</evidence>
<comment type="function">
    <text evidence="13">DNA-dependent ATPase involved in processing of recombination intermediates, plays a role in repairing DNA breaks. Stimulates the branch migration of RecA-mediated strand transfer reactions, allowing the 3' invading strand to extend heteroduplex DNA faster. Binds ssDNA in the presence of ADP but not other nucleotides, has ATPase activity that is stimulated by ssDNA and various branched DNA structures, but inhibited by SSB. Does not have RecA's homology-searching function.</text>
</comment>